<gene>
    <name evidence="2" type="ORF">M409DRAFT_58045</name>
</gene>
<feature type="domain" description="Heterokaryon incompatibility" evidence="1">
    <location>
        <begin position="229"/>
        <end position="394"/>
    </location>
</feature>
<dbReference type="InterPro" id="IPR052895">
    <property type="entry name" value="HetReg/Transcr_Mod"/>
</dbReference>
<name>A0A6A6C6H4_ZASCE</name>
<evidence type="ECO:0000313" key="2">
    <source>
        <dbReference type="EMBL" id="KAF2162625.1"/>
    </source>
</evidence>
<dbReference type="PANTHER" id="PTHR24148">
    <property type="entry name" value="ANKYRIN REPEAT DOMAIN-CONTAINING PROTEIN 39 HOMOLOG-RELATED"/>
    <property type="match status" value="1"/>
</dbReference>
<dbReference type="PANTHER" id="PTHR24148:SF73">
    <property type="entry name" value="HET DOMAIN PROTEIN (AFU_ORTHOLOGUE AFUA_8G01020)"/>
    <property type="match status" value="1"/>
</dbReference>
<keyword evidence="3" id="KW-1185">Reference proteome</keyword>
<accession>A0A6A6C6H4</accession>
<dbReference type="Pfam" id="PF06985">
    <property type="entry name" value="HET"/>
    <property type="match status" value="1"/>
</dbReference>
<organism evidence="2 3">
    <name type="scientific">Zasmidium cellare ATCC 36951</name>
    <dbReference type="NCBI Taxonomy" id="1080233"/>
    <lineage>
        <taxon>Eukaryota</taxon>
        <taxon>Fungi</taxon>
        <taxon>Dikarya</taxon>
        <taxon>Ascomycota</taxon>
        <taxon>Pezizomycotina</taxon>
        <taxon>Dothideomycetes</taxon>
        <taxon>Dothideomycetidae</taxon>
        <taxon>Mycosphaerellales</taxon>
        <taxon>Mycosphaerellaceae</taxon>
        <taxon>Zasmidium</taxon>
    </lineage>
</organism>
<dbReference type="InterPro" id="IPR010730">
    <property type="entry name" value="HET"/>
</dbReference>
<dbReference type="EMBL" id="ML993612">
    <property type="protein sequence ID" value="KAF2162625.1"/>
    <property type="molecule type" value="Genomic_DNA"/>
</dbReference>
<dbReference type="RefSeq" id="XP_033663514.1">
    <property type="nucleotide sequence ID" value="XM_033813803.1"/>
</dbReference>
<dbReference type="Proteomes" id="UP000799537">
    <property type="component" value="Unassembled WGS sequence"/>
</dbReference>
<protein>
    <recommendedName>
        <fullName evidence="1">Heterokaryon incompatibility domain-containing protein</fullName>
    </recommendedName>
</protein>
<dbReference type="GeneID" id="54567075"/>
<dbReference type="OrthoDB" id="3773119at2759"/>
<sequence>MRYQSGNRMRYDNFCVARQLDFSMPVETKPAYDVRLRALGAPSIGRGAAAFSRPRHRYRGCNCVRASRKASVTRGPCTALFPNRAQFTCVHLGLKAKERTQPYAIRHKSSLVLSVQNAVVAPCITGAQLSLRSNATRWCHHSFPTLMLTGAAEQSSSAPATAVTPINEPQANFCFSSTMDTALNTSIYSIFPLADPVKQIRLLRNITPDGAAELVYEFVICDLCDAPSFQAISYTWGDATLRNLVTINDIPMDVTWNCHLALSQARASSYTWIDSVCIDQGNLQEKSVQVAMMWDIYHSAAFVLVSFGPPDSSSEIIGSLLTELEEVILGQQLEYDFREHRQSQSKAKPNSLNAIPEKLSSGLDAEDEVFIRIHRAFNQLCGRPYFSRLWIVQELHAGQHHNRILLMFGSAPKVYFKAFQWLLLLHDELQDVWSRRLHIFKELLNAQEAADENSSTDELYESNDKPERKTRAVNTYPGIQLGVLNNLLKGHAGSHDYYSITSDTKGLDCKDVRDRVYAMRHLIDWSKSRLKTLQPDYTKSAFDIAVSLVSAPEEREGLDPFDFFCLLETLEVSAHDPSLVPFLSTNAFQVVPQRQSRRIWKLEVSFVCRLIRFDRSFAQSRLDSFSETYPNDTDDLRGPGSAIDMSGPARYMSADVDVPPEPVSMELKDVCEDLLRNDAVALAYGWVDFSEDSYQEVVVPAAAEAGDIVVCLHPGRINTGLLIRLSSISSDVAVVGKAILERRWNNRRPQKPPNSWKLAEVTFEATPEEMISFLAAPRGKGDYTCEPFAFDIPKVVGFTTHAKQDWCDRIVTEALMTPEPSDAADGDVPNDGWRECQWKDMEQ</sequence>
<evidence type="ECO:0000313" key="3">
    <source>
        <dbReference type="Proteomes" id="UP000799537"/>
    </source>
</evidence>
<reference evidence="2" key="1">
    <citation type="journal article" date="2020" name="Stud. Mycol.">
        <title>101 Dothideomycetes genomes: a test case for predicting lifestyles and emergence of pathogens.</title>
        <authorList>
            <person name="Haridas S."/>
            <person name="Albert R."/>
            <person name="Binder M."/>
            <person name="Bloem J."/>
            <person name="Labutti K."/>
            <person name="Salamov A."/>
            <person name="Andreopoulos B."/>
            <person name="Baker S."/>
            <person name="Barry K."/>
            <person name="Bills G."/>
            <person name="Bluhm B."/>
            <person name="Cannon C."/>
            <person name="Castanera R."/>
            <person name="Culley D."/>
            <person name="Daum C."/>
            <person name="Ezra D."/>
            <person name="Gonzalez J."/>
            <person name="Henrissat B."/>
            <person name="Kuo A."/>
            <person name="Liang C."/>
            <person name="Lipzen A."/>
            <person name="Lutzoni F."/>
            <person name="Magnuson J."/>
            <person name="Mondo S."/>
            <person name="Nolan M."/>
            <person name="Ohm R."/>
            <person name="Pangilinan J."/>
            <person name="Park H.-J."/>
            <person name="Ramirez L."/>
            <person name="Alfaro M."/>
            <person name="Sun H."/>
            <person name="Tritt A."/>
            <person name="Yoshinaga Y."/>
            <person name="Zwiers L.-H."/>
            <person name="Turgeon B."/>
            <person name="Goodwin S."/>
            <person name="Spatafora J."/>
            <person name="Crous P."/>
            <person name="Grigoriev I."/>
        </authorList>
    </citation>
    <scope>NUCLEOTIDE SEQUENCE</scope>
    <source>
        <strain evidence="2">ATCC 36951</strain>
    </source>
</reference>
<proteinExistence type="predicted"/>
<dbReference type="AlphaFoldDB" id="A0A6A6C6H4"/>
<evidence type="ECO:0000259" key="1">
    <source>
        <dbReference type="Pfam" id="PF06985"/>
    </source>
</evidence>